<sequence length="481" mass="54247">MSLVNRIYRTLSGRTKTNCIAVILPLTSTVDDAVLDNNSKEFTEYKKELENDMQRILEQAPGLARVHILNFQTTDEGSEARLNFFFYKKDTEEAERNSSLTVSEALTRWFELEWVKENYEAASKFGTPKVMAVEDLKAEEIVKEALKQGQEEVQDSVSSSRSSSEIKSEEEQEVAQESQVVDAPKTEQEPEGPVETQKIEEVAKEPESTQEQQQQEDSASADVNTKSLSASSVSMSSKSSKKSSRLSFLKRDWLACCGTKNTEKSPEGAPEEIAPVKASEDKPEEKSEESKEGLEAEEPKKTSFLKKDWLACCGGSTKEQAVEDIEKPEEKLEEKPEEKTDETKQIIIAEECSEQQEQEDNVQDELQEEEHIEKVEEKPADDINSEPESMGCCGLRKRRKSENKQEEPTLEELKPEAKVTCCGMKKSHTDVDDILKSSEEISEATEPQKLEPIKEESTTGSEQLKRDSVPEYQEVKEGETK</sequence>
<reference evidence="2" key="1">
    <citation type="journal article" date="2010" name="Science">
        <title>Plasticity of animal genome architecture unmasked by rapid evolution of a pelagic tunicate.</title>
        <authorList>
            <person name="Denoeud F."/>
            <person name="Henriet S."/>
            <person name="Mungpakdee S."/>
            <person name="Aury J.M."/>
            <person name="Da Silva C."/>
            <person name="Brinkmann H."/>
            <person name="Mikhaleva J."/>
            <person name="Olsen L.C."/>
            <person name="Jubin C."/>
            <person name="Canestro C."/>
            <person name="Bouquet J.M."/>
            <person name="Danks G."/>
            <person name="Poulain J."/>
            <person name="Campsteijn C."/>
            <person name="Adamski M."/>
            <person name="Cross I."/>
            <person name="Yadetie F."/>
            <person name="Muffato M."/>
            <person name="Louis A."/>
            <person name="Butcher S."/>
            <person name="Tsagkogeorga G."/>
            <person name="Konrad A."/>
            <person name="Singh S."/>
            <person name="Jensen M.F."/>
            <person name="Cong E.H."/>
            <person name="Eikeseth-Otteraa H."/>
            <person name="Noel B."/>
            <person name="Anthouard V."/>
            <person name="Porcel B.M."/>
            <person name="Kachouri-Lafond R."/>
            <person name="Nishino A."/>
            <person name="Ugolini M."/>
            <person name="Chourrout P."/>
            <person name="Nishida H."/>
            <person name="Aasland R."/>
            <person name="Huzurbazar S."/>
            <person name="Westhof E."/>
            <person name="Delsuc F."/>
            <person name="Lehrach H."/>
            <person name="Reinhardt R."/>
            <person name="Weissenbach J."/>
            <person name="Roy S.W."/>
            <person name="Artiguenave F."/>
            <person name="Postlethwait J.H."/>
            <person name="Manak J.R."/>
            <person name="Thompson E.M."/>
            <person name="Jaillon O."/>
            <person name="Du Pasquier L."/>
            <person name="Boudinot P."/>
            <person name="Liberles D.A."/>
            <person name="Volff J.N."/>
            <person name="Philippe H."/>
            <person name="Lenhard B."/>
            <person name="Roest Crollius H."/>
            <person name="Wincker P."/>
            <person name="Chourrout D."/>
        </authorList>
    </citation>
    <scope>NUCLEOTIDE SEQUENCE [LARGE SCALE GENOMIC DNA]</scope>
</reference>
<feature type="compositionally biased region" description="Basic and acidic residues" evidence="1">
    <location>
        <begin position="446"/>
        <end position="481"/>
    </location>
</feature>
<name>E4X285_OIKDI</name>
<evidence type="ECO:0000256" key="1">
    <source>
        <dbReference type="SAM" id="MobiDB-lite"/>
    </source>
</evidence>
<feature type="compositionally biased region" description="Basic and acidic residues" evidence="1">
    <location>
        <begin position="427"/>
        <end position="439"/>
    </location>
</feature>
<feature type="region of interest" description="Disordered" evidence="1">
    <location>
        <begin position="317"/>
        <end position="345"/>
    </location>
</feature>
<proteinExistence type="predicted"/>
<dbReference type="Proteomes" id="UP000001307">
    <property type="component" value="Unassembled WGS sequence"/>
</dbReference>
<feature type="compositionally biased region" description="Basic and acidic residues" evidence="1">
    <location>
        <begin position="197"/>
        <end position="207"/>
    </location>
</feature>
<gene>
    <name evidence="2" type="ORF">GSOID_T00017153001</name>
</gene>
<dbReference type="OrthoDB" id="10222622at2759"/>
<dbReference type="InParanoid" id="E4X285"/>
<feature type="region of interest" description="Disordered" evidence="1">
    <location>
        <begin position="375"/>
        <end position="481"/>
    </location>
</feature>
<feature type="region of interest" description="Disordered" evidence="1">
    <location>
        <begin position="259"/>
        <end position="300"/>
    </location>
</feature>
<feature type="compositionally biased region" description="Basic and acidic residues" evidence="1">
    <location>
        <begin position="402"/>
        <end position="417"/>
    </location>
</feature>
<feature type="compositionally biased region" description="Low complexity" evidence="1">
    <location>
        <begin position="210"/>
        <end position="238"/>
    </location>
</feature>
<feature type="compositionally biased region" description="Basic and acidic residues" evidence="1">
    <location>
        <begin position="320"/>
        <end position="344"/>
    </location>
</feature>
<accession>E4X285</accession>
<dbReference type="EMBL" id="FN653022">
    <property type="protein sequence ID" value="CBY07470.1"/>
    <property type="molecule type" value="Genomic_DNA"/>
</dbReference>
<evidence type="ECO:0000313" key="3">
    <source>
        <dbReference type="Proteomes" id="UP000001307"/>
    </source>
</evidence>
<keyword evidence="3" id="KW-1185">Reference proteome</keyword>
<evidence type="ECO:0000313" key="2">
    <source>
        <dbReference type="EMBL" id="CBY07470.1"/>
    </source>
</evidence>
<dbReference type="AlphaFoldDB" id="E4X285"/>
<feature type="region of interest" description="Disordered" evidence="1">
    <location>
        <begin position="147"/>
        <end position="246"/>
    </location>
</feature>
<feature type="compositionally biased region" description="Basic and acidic residues" evidence="1">
    <location>
        <begin position="278"/>
        <end position="300"/>
    </location>
</feature>
<organism evidence="2">
    <name type="scientific">Oikopleura dioica</name>
    <name type="common">Tunicate</name>
    <dbReference type="NCBI Taxonomy" id="34765"/>
    <lineage>
        <taxon>Eukaryota</taxon>
        <taxon>Metazoa</taxon>
        <taxon>Chordata</taxon>
        <taxon>Tunicata</taxon>
        <taxon>Appendicularia</taxon>
        <taxon>Copelata</taxon>
        <taxon>Oikopleuridae</taxon>
        <taxon>Oikopleura</taxon>
    </lineage>
</organism>
<protein>
    <submittedName>
        <fullName evidence="2">Uncharacterized protein</fullName>
    </submittedName>
</protein>